<evidence type="ECO:0000313" key="3">
    <source>
        <dbReference type="Proteomes" id="UP000199031"/>
    </source>
</evidence>
<sequence length="223" mass="25272">MHNFGLYFTTGLEHILTWEALDHILFVTALCLRYQFKDYKKILVLVTAFTIGHCSTLVLSTFNIISVKSSITEFFIAITILLTAVSNVFVKDVSQQKKVSFIYFMALVFGMVHGLGFAYSLKSMLGKTESIFMPLLAFNCGIEIAQILVALVVLTVSYIFVTILKVSFRYWLLFISGIIFGLSLQMAVERNPFSEKKNDETTWLRVSKHKTGAMVCKNFIQSI</sequence>
<proteinExistence type="predicted"/>
<dbReference type="STRING" id="1465490.SAMN05444277_10768"/>
<name>A0A1I5WXM0_9BACT</name>
<keyword evidence="1" id="KW-1133">Transmembrane helix</keyword>
<reference evidence="2 3" key="1">
    <citation type="submission" date="2016-10" db="EMBL/GenBank/DDBJ databases">
        <authorList>
            <person name="de Groot N.N."/>
        </authorList>
    </citation>
    <scope>NUCLEOTIDE SEQUENCE [LARGE SCALE GENOMIC DNA]</scope>
    <source>
        <strain evidence="2 3">DSM 28286</strain>
    </source>
</reference>
<feature type="transmembrane region" description="Helical" evidence="1">
    <location>
        <begin position="101"/>
        <end position="119"/>
    </location>
</feature>
<organism evidence="2 3">
    <name type="scientific">Parafilimonas terrae</name>
    <dbReference type="NCBI Taxonomy" id="1465490"/>
    <lineage>
        <taxon>Bacteria</taxon>
        <taxon>Pseudomonadati</taxon>
        <taxon>Bacteroidota</taxon>
        <taxon>Chitinophagia</taxon>
        <taxon>Chitinophagales</taxon>
        <taxon>Chitinophagaceae</taxon>
        <taxon>Parafilimonas</taxon>
    </lineage>
</organism>
<dbReference type="OrthoDB" id="9808870at2"/>
<feature type="transmembrane region" description="Helical" evidence="1">
    <location>
        <begin position="71"/>
        <end position="89"/>
    </location>
</feature>
<feature type="transmembrane region" description="Helical" evidence="1">
    <location>
        <begin position="131"/>
        <end position="161"/>
    </location>
</feature>
<keyword evidence="3" id="KW-1185">Reference proteome</keyword>
<dbReference type="Proteomes" id="UP000199031">
    <property type="component" value="Unassembled WGS sequence"/>
</dbReference>
<gene>
    <name evidence="2" type="ORF">SAMN05444277_10768</name>
</gene>
<feature type="transmembrane region" description="Helical" evidence="1">
    <location>
        <begin position="168"/>
        <end position="188"/>
    </location>
</feature>
<evidence type="ECO:0000313" key="2">
    <source>
        <dbReference type="EMBL" id="SFQ24388.1"/>
    </source>
</evidence>
<dbReference type="Pfam" id="PF13795">
    <property type="entry name" value="HupE_UreJ_2"/>
    <property type="match status" value="1"/>
</dbReference>
<keyword evidence="1" id="KW-0812">Transmembrane</keyword>
<dbReference type="InterPro" id="IPR032809">
    <property type="entry name" value="Put_HupE_UreJ"/>
</dbReference>
<protein>
    <submittedName>
        <fullName evidence="2">HupE / UreJ protein</fullName>
    </submittedName>
</protein>
<evidence type="ECO:0000256" key="1">
    <source>
        <dbReference type="SAM" id="Phobius"/>
    </source>
</evidence>
<dbReference type="RefSeq" id="WP_090658952.1">
    <property type="nucleotide sequence ID" value="NZ_FOXQ01000007.1"/>
</dbReference>
<feature type="transmembrane region" description="Helical" evidence="1">
    <location>
        <begin position="42"/>
        <end position="65"/>
    </location>
</feature>
<dbReference type="EMBL" id="FOXQ01000007">
    <property type="protein sequence ID" value="SFQ24388.1"/>
    <property type="molecule type" value="Genomic_DNA"/>
</dbReference>
<keyword evidence="1" id="KW-0472">Membrane</keyword>
<accession>A0A1I5WXM0</accession>
<dbReference type="AlphaFoldDB" id="A0A1I5WXM0"/>